<dbReference type="InterPro" id="IPR051624">
    <property type="entry name" value="RMD1/Sad1-interacting"/>
</dbReference>
<proteinExistence type="inferred from homology"/>
<dbReference type="InterPro" id="IPR003734">
    <property type="entry name" value="DUF155"/>
</dbReference>
<dbReference type="EMBL" id="JAEFCI010013000">
    <property type="protein sequence ID" value="KAG5455654.1"/>
    <property type="molecule type" value="Genomic_DNA"/>
</dbReference>
<dbReference type="PANTHER" id="PTHR16255">
    <property type="entry name" value="REQUIRED FOR MEIOTIC NUCLEAR DIVISION PROTEIN 1 HOMOLOG"/>
    <property type="match status" value="1"/>
</dbReference>
<keyword evidence="5" id="KW-1185">Reference proteome</keyword>
<dbReference type="AlphaFoldDB" id="A0A8H7ZLE8"/>
<evidence type="ECO:0000313" key="4">
    <source>
        <dbReference type="EMBL" id="KAG5455654.1"/>
    </source>
</evidence>
<reference evidence="4 5" key="1">
    <citation type="journal article" name="Sci. Rep.">
        <title>Genome-scale phylogenetic analyses confirm Olpidium as the closest living zoosporic fungus to the non-flagellated, terrestrial fungi.</title>
        <authorList>
            <person name="Chang Y."/>
            <person name="Rochon D."/>
            <person name="Sekimoto S."/>
            <person name="Wang Y."/>
            <person name="Chovatia M."/>
            <person name="Sandor L."/>
            <person name="Salamov A."/>
            <person name="Grigoriev I.V."/>
            <person name="Stajich J.E."/>
            <person name="Spatafora J.W."/>
        </authorList>
    </citation>
    <scope>NUCLEOTIDE SEQUENCE [LARGE SCALE GENOMIC DNA]</scope>
    <source>
        <strain evidence="4">S191</strain>
    </source>
</reference>
<sequence>MMVTRRASLGLNHAPEQRPEYVEESVRPDDVKGFRAQRDAMLDVADENSRFPPARPGNVTRGLETKRTSPQPRAPTTLEPAAAMHRRRHDYQSLLPASPQHHQPRPEHQLLQPHYGPSQHHHQYHALDGHRAWHHGAQSGGAAAGHQDAAPETWSQQQPPVRRPTARTTPALNLPPPAVRPKPKQPNRTTKTSQKLTLFPEDNEYDSTVRHDQSTATGNDRLYAPYPRAGEAAAVVPQMPHGNARLEAERLSKLDRRWLPRVAAYCTARSVWLPVRNLCSSLLDVRSVALAHFGNVSALSGAAAGVATRDGWSGPLGQHQQQQNQQADGDTTEDLRPTPAEHKAQEAVGGSDGSGGSVTDVKLGYAGSDSESDAATGGSNRASKPRSQRNFSRGRAPSLQSVTRVADSVPAIPFSVAALMHPSFGEIFYFEYGVVVMWGFTDEEERKLLKEVAQFEEEKLAVDDMETEQFHFHYNDSYQPRYAAGVVNDGRLTGLCPFPSKSSSLIFILDMRTACYLQHIQRRDYT</sequence>
<feature type="region of interest" description="Disordered" evidence="2">
    <location>
        <begin position="96"/>
        <end position="123"/>
    </location>
</feature>
<dbReference type="OrthoDB" id="18302at2759"/>
<feature type="compositionally biased region" description="Basic and acidic residues" evidence="2">
    <location>
        <begin position="15"/>
        <end position="41"/>
    </location>
</feature>
<feature type="compositionally biased region" description="Basic and acidic residues" evidence="2">
    <location>
        <begin position="333"/>
        <end position="345"/>
    </location>
</feature>
<protein>
    <recommendedName>
        <fullName evidence="3">DUF155 domain-containing protein</fullName>
    </recommendedName>
</protein>
<dbReference type="GO" id="GO:0005739">
    <property type="term" value="C:mitochondrion"/>
    <property type="evidence" value="ECO:0007669"/>
    <property type="project" value="UniProtKB-ARBA"/>
</dbReference>
<feature type="region of interest" description="Disordered" evidence="2">
    <location>
        <begin position="135"/>
        <end position="221"/>
    </location>
</feature>
<evidence type="ECO:0000256" key="2">
    <source>
        <dbReference type="SAM" id="MobiDB-lite"/>
    </source>
</evidence>
<feature type="domain" description="DUF155" evidence="3">
    <location>
        <begin position="427"/>
        <end position="485"/>
    </location>
</feature>
<feature type="compositionally biased region" description="Low complexity" evidence="2">
    <location>
        <begin position="144"/>
        <end position="160"/>
    </location>
</feature>
<organism evidence="4 5">
    <name type="scientific">Olpidium bornovanus</name>
    <dbReference type="NCBI Taxonomy" id="278681"/>
    <lineage>
        <taxon>Eukaryota</taxon>
        <taxon>Fungi</taxon>
        <taxon>Fungi incertae sedis</taxon>
        <taxon>Olpidiomycota</taxon>
        <taxon>Olpidiomycotina</taxon>
        <taxon>Olpidiomycetes</taxon>
        <taxon>Olpidiales</taxon>
        <taxon>Olpidiaceae</taxon>
        <taxon>Olpidium</taxon>
    </lineage>
</organism>
<comment type="similarity">
    <text evidence="1">Belongs to the RMD1/sif2 family.</text>
</comment>
<accession>A0A8H7ZLE8</accession>
<gene>
    <name evidence="4" type="ORF">BJ554DRAFT_4849</name>
</gene>
<evidence type="ECO:0000313" key="5">
    <source>
        <dbReference type="Proteomes" id="UP000673691"/>
    </source>
</evidence>
<dbReference type="Pfam" id="PF02582">
    <property type="entry name" value="DUF155"/>
    <property type="match status" value="1"/>
</dbReference>
<evidence type="ECO:0000256" key="1">
    <source>
        <dbReference type="ARBA" id="ARBA00008306"/>
    </source>
</evidence>
<evidence type="ECO:0000259" key="3">
    <source>
        <dbReference type="Pfam" id="PF02582"/>
    </source>
</evidence>
<feature type="compositionally biased region" description="Polar residues" evidence="2">
    <location>
        <begin position="187"/>
        <end position="196"/>
    </location>
</feature>
<name>A0A8H7ZLE8_9FUNG</name>
<comment type="caution">
    <text evidence="4">The sequence shown here is derived from an EMBL/GenBank/DDBJ whole genome shotgun (WGS) entry which is preliminary data.</text>
</comment>
<feature type="region of interest" description="Disordered" evidence="2">
    <location>
        <begin position="1"/>
        <end position="79"/>
    </location>
</feature>
<dbReference type="Proteomes" id="UP000673691">
    <property type="component" value="Unassembled WGS sequence"/>
</dbReference>
<dbReference type="PANTHER" id="PTHR16255:SF15">
    <property type="entry name" value="SPORULATION PROTEIN RMD1"/>
    <property type="match status" value="1"/>
</dbReference>
<feature type="region of interest" description="Disordered" evidence="2">
    <location>
        <begin position="310"/>
        <end position="402"/>
    </location>
</feature>